<dbReference type="GO" id="GO:0006338">
    <property type="term" value="P:chromatin remodeling"/>
    <property type="evidence" value="ECO:0007669"/>
    <property type="project" value="UniProtKB-ARBA"/>
</dbReference>
<dbReference type="EMBL" id="JACAZI010000001">
    <property type="protein sequence ID" value="KAF7371863.1"/>
    <property type="molecule type" value="Genomic_DNA"/>
</dbReference>
<dbReference type="Pfam" id="PF00385">
    <property type="entry name" value="Chromo"/>
    <property type="match status" value="1"/>
</dbReference>
<evidence type="ECO:0000256" key="1">
    <source>
        <dbReference type="ARBA" id="ARBA00004123"/>
    </source>
</evidence>
<keyword evidence="2" id="KW-0539">Nucleus</keyword>
<dbReference type="SMART" id="SM00300">
    <property type="entry name" value="ChSh"/>
    <property type="match status" value="1"/>
</dbReference>
<proteinExistence type="predicted"/>
<dbReference type="PANTHER" id="PTHR22812">
    <property type="entry name" value="CHROMOBOX PROTEIN"/>
    <property type="match status" value="1"/>
</dbReference>
<dbReference type="SUPFAM" id="SSF54160">
    <property type="entry name" value="Chromo domain-like"/>
    <property type="match status" value="2"/>
</dbReference>
<comment type="subcellular location">
    <subcellularLocation>
        <location evidence="1">Nucleus</location>
    </subcellularLocation>
</comment>
<feature type="compositionally biased region" description="Acidic residues" evidence="3">
    <location>
        <begin position="68"/>
        <end position="78"/>
    </location>
</feature>
<evidence type="ECO:0000313" key="5">
    <source>
        <dbReference type="EMBL" id="KAF7371863.1"/>
    </source>
</evidence>
<feature type="region of interest" description="Disordered" evidence="3">
    <location>
        <begin position="136"/>
        <end position="211"/>
    </location>
</feature>
<dbReference type="GO" id="GO:0005634">
    <property type="term" value="C:nucleus"/>
    <property type="evidence" value="ECO:0007669"/>
    <property type="project" value="UniProtKB-SubCell"/>
</dbReference>
<evidence type="ECO:0000256" key="2">
    <source>
        <dbReference type="ARBA" id="ARBA00023242"/>
    </source>
</evidence>
<accession>A0A8H7DGZ0</accession>
<dbReference type="InterPro" id="IPR008251">
    <property type="entry name" value="Chromo_shadow_dom"/>
</dbReference>
<keyword evidence="6" id="KW-1185">Reference proteome</keyword>
<reference evidence="5" key="1">
    <citation type="submission" date="2020-05" db="EMBL/GenBank/DDBJ databases">
        <title>Mycena genomes resolve the evolution of fungal bioluminescence.</title>
        <authorList>
            <person name="Tsai I.J."/>
        </authorList>
    </citation>
    <scope>NUCLEOTIDE SEQUENCE</scope>
    <source>
        <strain evidence="5">CCC161011</strain>
    </source>
</reference>
<feature type="region of interest" description="Disordered" evidence="3">
    <location>
        <begin position="46"/>
        <end position="78"/>
    </location>
</feature>
<dbReference type="InterPro" id="IPR051219">
    <property type="entry name" value="Heterochromatin_chromo-domain"/>
</dbReference>
<dbReference type="Pfam" id="PF01393">
    <property type="entry name" value="Chromo_shadow"/>
    <property type="match status" value="1"/>
</dbReference>
<dbReference type="InterPro" id="IPR016197">
    <property type="entry name" value="Chromo-like_dom_sf"/>
</dbReference>
<dbReference type="SMART" id="SM00298">
    <property type="entry name" value="CHROMO"/>
    <property type="match status" value="1"/>
</dbReference>
<dbReference type="Gene3D" id="2.40.50.40">
    <property type="match status" value="2"/>
</dbReference>
<comment type="caution">
    <text evidence="5">The sequence shown here is derived from an EMBL/GenBank/DDBJ whole genome shotgun (WGS) entry which is preliminary data.</text>
</comment>
<name>A0A8H7DGZ0_9AGAR</name>
<evidence type="ECO:0000313" key="6">
    <source>
        <dbReference type="Proteomes" id="UP000620124"/>
    </source>
</evidence>
<gene>
    <name evidence="5" type="ORF">MVEN_00043300</name>
</gene>
<dbReference type="InterPro" id="IPR023780">
    <property type="entry name" value="Chromo_domain"/>
</dbReference>
<sequence length="293" mass="33351">MCGSTFRIYQHSPFVDVKAPSFHSRDLWLAAMSSVPYHISDSVKTRKRSYPTKSKEEVSHIDGQQSGAEDEDSGDDEEEFEIEAILEAEKDQFRKNKYMYLVKWKGYGTDHNSWVAEDDAGNATLLIKAFWDEKKSHKNVTKTPSKRARKSMQASDAPDVGSSASVAKNRGRKSVSEKPADTDDEERPAKKSRKASEKRAVMADARTTTSTVTELLPDKEEAGTTSELMHAPTWDQLIERIDTVEREDETLYVYFTLNGGERIREDSKICADKFPKLLIDFYEAHLRWTEANH</sequence>
<feature type="domain" description="Chromo" evidence="4">
    <location>
        <begin position="80"/>
        <end position="142"/>
    </location>
</feature>
<dbReference type="Proteomes" id="UP000620124">
    <property type="component" value="Unassembled WGS sequence"/>
</dbReference>
<protein>
    <recommendedName>
        <fullName evidence="4">Chromo domain-containing protein</fullName>
    </recommendedName>
</protein>
<evidence type="ECO:0000259" key="4">
    <source>
        <dbReference type="PROSITE" id="PS50013"/>
    </source>
</evidence>
<dbReference type="PROSITE" id="PS50013">
    <property type="entry name" value="CHROMO_2"/>
    <property type="match status" value="1"/>
</dbReference>
<organism evidence="5 6">
    <name type="scientific">Mycena venus</name>
    <dbReference type="NCBI Taxonomy" id="2733690"/>
    <lineage>
        <taxon>Eukaryota</taxon>
        <taxon>Fungi</taxon>
        <taxon>Dikarya</taxon>
        <taxon>Basidiomycota</taxon>
        <taxon>Agaricomycotina</taxon>
        <taxon>Agaricomycetes</taxon>
        <taxon>Agaricomycetidae</taxon>
        <taxon>Agaricales</taxon>
        <taxon>Marasmiineae</taxon>
        <taxon>Mycenaceae</taxon>
        <taxon>Mycena</taxon>
    </lineage>
</organism>
<feature type="compositionally biased region" description="Basic residues" evidence="3">
    <location>
        <begin position="136"/>
        <end position="150"/>
    </location>
</feature>
<evidence type="ECO:0000256" key="3">
    <source>
        <dbReference type="SAM" id="MobiDB-lite"/>
    </source>
</evidence>
<dbReference type="OrthoDB" id="433924at2759"/>
<dbReference type="InterPro" id="IPR000953">
    <property type="entry name" value="Chromo/chromo_shadow_dom"/>
</dbReference>
<dbReference type="AlphaFoldDB" id="A0A8H7DGZ0"/>